<reference evidence="2" key="1">
    <citation type="submission" date="2016-07" db="EMBL/GenBank/DDBJ databases">
        <authorList>
            <consortium name="Pathogen Informatics"/>
        </authorList>
    </citation>
    <scope>NUCLEOTIDE SEQUENCE</scope>
</reference>
<dbReference type="InterPro" id="IPR008780">
    <property type="entry name" value="Plasmodium_Vir"/>
</dbReference>
<dbReference type="Pfam" id="PF05795">
    <property type="entry name" value="Plasmodium_Vir"/>
    <property type="match status" value="1"/>
</dbReference>
<feature type="region of interest" description="Disordered" evidence="1">
    <location>
        <begin position="218"/>
        <end position="266"/>
    </location>
</feature>
<dbReference type="EMBL" id="FLZR02000038">
    <property type="protein sequence ID" value="VVA00138.1"/>
    <property type="molecule type" value="Genomic_DNA"/>
</dbReference>
<dbReference type="VEuPathDB" id="PlasmoDB:PVW1_100060100"/>
<dbReference type="VEuPathDB" id="PlasmoDB:PVP01_0008500"/>
<dbReference type="OrthoDB" id="385511at2759"/>
<protein>
    <submittedName>
        <fullName evidence="2">VIR protein</fullName>
    </submittedName>
</protein>
<proteinExistence type="predicted"/>
<sequence>MEEQDDDMHFLPSVSYYRHIDKRKYDLYGDTVKCEDLERDLNNDFEGVYDFCMKTTGILNNFDNINLNTLIDHDKCEIVNYWVYNYLFNRIKKKNGGDPFKILDKIFTFRKEILKSRGDDKTEKCVIGEDLNNKNNFAKMKILFDYITDYETIKLNIDTSDFACSEQYNNYINKGVSTYNSVNEDCKGDGDKQNYCDLLSNSNIKHDHKKLAELQCRQVKSKDVPPPSARVSTRQNLGPHHPRPGEEQSALQGHGEEHSTRTMQHHTSYGADVSARDQPFSLPLKDEYEHSTAVGESPPQPRGAFMTTVFPTIGSLFFFSMIYKFTPIGSKLHSLLRKSKIIRHSENKQDAYGLMQYPFELDNANYPLSAYGVVYQASRNS</sequence>
<evidence type="ECO:0000256" key="1">
    <source>
        <dbReference type="SAM" id="MobiDB-lite"/>
    </source>
</evidence>
<dbReference type="VEuPathDB" id="PlasmoDB:PVPAM_000036500"/>
<evidence type="ECO:0000313" key="2">
    <source>
        <dbReference type="EMBL" id="VVA00138.1"/>
    </source>
</evidence>
<name>A0A565A7Z6_PLAVI</name>
<organism evidence="2">
    <name type="scientific">Plasmodium vivax</name>
    <name type="common">malaria parasite P. vivax</name>
    <dbReference type="NCBI Taxonomy" id="5855"/>
    <lineage>
        <taxon>Eukaryota</taxon>
        <taxon>Sar</taxon>
        <taxon>Alveolata</taxon>
        <taxon>Apicomplexa</taxon>
        <taxon>Aconoidasida</taxon>
        <taxon>Haemosporida</taxon>
        <taxon>Plasmodiidae</taxon>
        <taxon>Plasmodium</taxon>
        <taxon>Plasmodium (Plasmodium)</taxon>
    </lineage>
</organism>
<dbReference type="Proteomes" id="UP000220605">
    <property type="component" value="Unassembled WGS sequence"/>
</dbReference>
<dbReference type="AlphaFoldDB" id="A0A565A7Z6"/>
<accession>A0A565A7Z6</accession>
<gene>
    <name evidence="2" type="ORF">PVP01_0008500</name>
</gene>